<evidence type="ECO:0000259" key="1">
    <source>
        <dbReference type="Pfam" id="PF13799"/>
    </source>
</evidence>
<dbReference type="Pfam" id="PF13799">
    <property type="entry name" value="DUF4183"/>
    <property type="match status" value="1"/>
</dbReference>
<gene>
    <name evidence="2" type="ORF">ACZ11_12565</name>
</gene>
<accession>A0A0K9FFD1</accession>
<name>A0A0K9FFD1_9BACI</name>
<dbReference type="GeneID" id="96599064"/>
<dbReference type="RefSeq" id="WP_049666539.1">
    <property type="nucleotide sequence ID" value="NZ_LFXJ01000005.1"/>
</dbReference>
<dbReference type="OrthoDB" id="2623159at2"/>
<proteinExistence type="predicted"/>
<comment type="caution">
    <text evidence="2">The sequence shown here is derived from an EMBL/GenBank/DDBJ whole genome shotgun (WGS) entry which is preliminary data.</text>
</comment>
<evidence type="ECO:0000313" key="2">
    <source>
        <dbReference type="EMBL" id="KMY32908.1"/>
    </source>
</evidence>
<dbReference type="PATRIC" id="fig|582475.4.peg.2149"/>
<reference evidence="3" key="1">
    <citation type="submission" date="2015-07" db="EMBL/GenBank/DDBJ databases">
        <authorList>
            <consortium name="Consortium for Microbial Forensics and Genomics (microFORGE)"/>
            <person name="Knight B.M."/>
            <person name="Roberts D.P."/>
            <person name="Lin D."/>
            <person name="Hari K."/>
            <person name="Fletcher J."/>
            <person name="Melcher U."/>
            <person name="Blagden T."/>
            <person name="Winegar R.A."/>
        </authorList>
    </citation>
    <scope>NUCLEOTIDE SEQUENCE [LARGE SCALE GENOMIC DNA]</scope>
    <source>
        <strain evidence="3">DSM 23493</strain>
    </source>
</reference>
<feature type="domain" description="DUF4183" evidence="1">
    <location>
        <begin position="66"/>
        <end position="134"/>
    </location>
</feature>
<organism evidence="2 3">
    <name type="scientific">Lysinibacillus xylanilyticus</name>
    <dbReference type="NCBI Taxonomy" id="582475"/>
    <lineage>
        <taxon>Bacteria</taxon>
        <taxon>Bacillati</taxon>
        <taxon>Bacillota</taxon>
        <taxon>Bacilli</taxon>
        <taxon>Bacillales</taxon>
        <taxon>Bacillaceae</taxon>
        <taxon>Lysinibacillus</taxon>
    </lineage>
</organism>
<dbReference type="AlphaFoldDB" id="A0A0K9FFD1"/>
<evidence type="ECO:0000313" key="3">
    <source>
        <dbReference type="Proteomes" id="UP000037326"/>
    </source>
</evidence>
<dbReference type="EMBL" id="LFXJ01000005">
    <property type="protein sequence ID" value="KMY32908.1"/>
    <property type="molecule type" value="Genomic_DNA"/>
</dbReference>
<dbReference type="Proteomes" id="UP000037326">
    <property type="component" value="Unassembled WGS sequence"/>
</dbReference>
<dbReference type="InterPro" id="IPR025237">
    <property type="entry name" value="DUF4183"/>
</dbReference>
<protein>
    <recommendedName>
        <fullName evidence="1">DUF4183 domain-containing protein</fullName>
    </recommendedName>
</protein>
<sequence>MVNFRNHQKIEQDCECVCEDRFIWPRIKASTIPSVDPPPVIDPIGNIIPTVNRYFYIATSDIDLTNGATLAASLFWDDDGNPVTEFKIFNPNGYVNLYINAVMQEGGIYTLTQTSLTLSSDNSTIYEGTPIIIESLGFSTE</sequence>